<dbReference type="PANTHER" id="PTHR34344">
    <property type="entry name" value="UPF0184 PROTEIN C9ORF16"/>
    <property type="match status" value="1"/>
</dbReference>
<protein>
    <submittedName>
        <fullName evidence="3">UPF0184 protein C9orf16 homolog isoform X1</fullName>
    </submittedName>
</protein>
<sequence>MAVVVEAFRVAGSVEKRQKAGKSGSTHSSIHSTNAHRVTVRALGDGSGHKPPLTELSLQAGGDRPAPDHSSRAGEYAAINSMLDQINSCLDHLEEKNDHLHARLQELLESNRQTRLEFQQQLGETPSDASP</sequence>
<dbReference type="OrthoDB" id="10050612at2759"/>
<dbReference type="GeneID" id="105000829"/>
<dbReference type="KEGG" id="bbis:105000829"/>
<dbReference type="InterPro" id="IPR005374">
    <property type="entry name" value="BBLN_eukaryota"/>
</dbReference>
<gene>
    <name evidence="3" type="primary">LOC105000829</name>
</gene>
<accession>A0A6P3ILG2</accession>
<evidence type="ECO:0000256" key="1">
    <source>
        <dbReference type="SAM" id="MobiDB-lite"/>
    </source>
</evidence>
<dbReference type="RefSeq" id="XP_010855166.1">
    <property type="nucleotide sequence ID" value="XM_010856864.1"/>
</dbReference>
<organism evidence="2 3">
    <name type="scientific">Bison bison bison</name>
    <name type="common">North American plains bison</name>
    <dbReference type="NCBI Taxonomy" id="43346"/>
    <lineage>
        <taxon>Eukaryota</taxon>
        <taxon>Metazoa</taxon>
        <taxon>Chordata</taxon>
        <taxon>Craniata</taxon>
        <taxon>Vertebrata</taxon>
        <taxon>Euteleostomi</taxon>
        <taxon>Mammalia</taxon>
        <taxon>Eutheria</taxon>
        <taxon>Laurasiatheria</taxon>
        <taxon>Artiodactyla</taxon>
        <taxon>Ruminantia</taxon>
        <taxon>Pecora</taxon>
        <taxon>Bovidae</taxon>
        <taxon>Bovinae</taxon>
        <taxon>Bison</taxon>
    </lineage>
</organism>
<dbReference type="Proteomes" id="UP000515208">
    <property type="component" value="Unplaced"/>
</dbReference>
<dbReference type="PANTHER" id="PTHR34344:SF1">
    <property type="entry name" value="BUBLIN COILED-COIL PROTEIN"/>
    <property type="match status" value="1"/>
</dbReference>
<reference evidence="3" key="1">
    <citation type="submission" date="2025-08" db="UniProtKB">
        <authorList>
            <consortium name="RefSeq"/>
        </authorList>
    </citation>
    <scope>IDENTIFICATION</scope>
    <source>
        <tissue evidence="3">Blood</tissue>
    </source>
</reference>
<dbReference type="AlphaFoldDB" id="A0A6P3ILG2"/>
<name>A0A6P3ILG2_BISBB</name>
<evidence type="ECO:0000313" key="2">
    <source>
        <dbReference type="Proteomes" id="UP000515208"/>
    </source>
</evidence>
<proteinExistence type="predicted"/>
<evidence type="ECO:0000313" key="3">
    <source>
        <dbReference type="RefSeq" id="XP_010855166.1"/>
    </source>
</evidence>
<feature type="compositionally biased region" description="Polar residues" evidence="1">
    <location>
        <begin position="23"/>
        <end position="36"/>
    </location>
</feature>
<dbReference type="CTD" id="79095"/>
<dbReference type="Pfam" id="PF03670">
    <property type="entry name" value="UPF0184"/>
    <property type="match status" value="1"/>
</dbReference>
<keyword evidence="2" id="KW-1185">Reference proteome</keyword>
<feature type="region of interest" description="Disordered" evidence="1">
    <location>
        <begin position="14"/>
        <end position="74"/>
    </location>
</feature>